<dbReference type="InterPro" id="IPR002933">
    <property type="entry name" value="Peptidase_M20"/>
</dbReference>
<dbReference type="Proteomes" id="UP001236806">
    <property type="component" value="Unassembled WGS sequence"/>
</dbReference>
<accession>A0ABU0PK29</accession>
<evidence type="ECO:0000313" key="6">
    <source>
        <dbReference type="Proteomes" id="UP001236806"/>
    </source>
</evidence>
<evidence type="ECO:0000256" key="3">
    <source>
        <dbReference type="ARBA" id="ARBA00022801"/>
    </source>
</evidence>
<keyword evidence="1" id="KW-0645">Protease</keyword>
<dbReference type="PANTHER" id="PTHR43270">
    <property type="entry name" value="BETA-ALA-HIS DIPEPTIDASE"/>
    <property type="match status" value="1"/>
</dbReference>
<name>A0ABU0PK29_9MICC</name>
<keyword evidence="5" id="KW-0224">Dipeptidase</keyword>
<evidence type="ECO:0000259" key="4">
    <source>
        <dbReference type="Pfam" id="PF07687"/>
    </source>
</evidence>
<evidence type="ECO:0000313" key="5">
    <source>
        <dbReference type="EMBL" id="MDQ0673892.1"/>
    </source>
</evidence>
<protein>
    <submittedName>
        <fullName evidence="5">Acetylornithine deacetylase/succinyl-diaminopimelate desuccinylase-like protein</fullName>
        <ecNumber evidence="5">3.4.13.23</ecNumber>
    </submittedName>
</protein>
<gene>
    <name evidence="5" type="ORF">QFZ36_001453</name>
</gene>
<dbReference type="Gene3D" id="3.30.70.360">
    <property type="match status" value="1"/>
</dbReference>
<reference evidence="5 6" key="1">
    <citation type="submission" date="2023-07" db="EMBL/GenBank/DDBJ databases">
        <title>Comparative genomics of wheat-associated soil bacteria to identify genetic determinants of phenazine resistance.</title>
        <authorList>
            <person name="Mouncey N."/>
        </authorList>
    </citation>
    <scope>NUCLEOTIDE SEQUENCE [LARGE SCALE GENOMIC DNA]</scope>
    <source>
        <strain evidence="5 6">W1I3</strain>
    </source>
</reference>
<dbReference type="Pfam" id="PF01546">
    <property type="entry name" value="Peptidase_M20"/>
    <property type="match status" value="1"/>
</dbReference>
<sequence length="464" mass="48344">MGRLPASTSPLSSLREAVGADFTAAVGQLSELVRIPAMAWASFDPAELDRAARHVAALMQEAGIADVDILQAPRPDGGQGAPAVVGRRPARNGKPTLMLYAHYDVQPAGDITLWDSPPFDAVERAGRLWGRGVADNKAGVVLHLAAFRNALRVLGDDLELGITVLIDGEEEAGSPSLPLLLQQHSDLLAADVLVVADSGNWKVGVPALTTSLRGLILGTIEVQVLDHALHSGTYGGPLLDAVTVLSRLISTLHHDDGSVAVDGLVSSDVPGPSLSEEDFRADSGVRPGVPLVGTGSLTSRLWTKPALVIIGMDVPSVALSSDTLQPAARAKFSLSLAPESDTAAAMEAVRRYVEKHTPFGADVTFTPAGRTEGFAGDATSPAARAMLSAMEETWGVPAVCMGVGGSIPAVNILTKLYPRAEVLITGAEDPDSRAHGANESIHLGDFEKAILAEALLIARLNTPD</sequence>
<dbReference type="InterPro" id="IPR051458">
    <property type="entry name" value="Cyt/Met_Dipeptidase"/>
</dbReference>
<dbReference type="NCBIfam" id="NF005914">
    <property type="entry name" value="PRK07907.1"/>
    <property type="match status" value="1"/>
</dbReference>
<dbReference type="InterPro" id="IPR011650">
    <property type="entry name" value="Peptidase_M20_dimer"/>
</dbReference>
<feature type="domain" description="Peptidase M20 dimerisation" evidence="4">
    <location>
        <begin position="211"/>
        <end position="358"/>
    </location>
</feature>
<dbReference type="SUPFAM" id="SSF53187">
    <property type="entry name" value="Zn-dependent exopeptidases"/>
    <property type="match status" value="1"/>
</dbReference>
<dbReference type="Gene3D" id="3.40.630.10">
    <property type="entry name" value="Zn peptidases"/>
    <property type="match status" value="1"/>
</dbReference>
<evidence type="ECO:0000256" key="2">
    <source>
        <dbReference type="ARBA" id="ARBA00022723"/>
    </source>
</evidence>
<dbReference type="EC" id="3.4.13.23" evidence="5"/>
<dbReference type="PANTHER" id="PTHR43270:SF12">
    <property type="entry name" value="SUCCINYL-DIAMINOPIMELATE DESUCCINYLASE"/>
    <property type="match status" value="1"/>
</dbReference>
<dbReference type="Pfam" id="PF07687">
    <property type="entry name" value="M20_dimer"/>
    <property type="match status" value="1"/>
</dbReference>
<dbReference type="EMBL" id="JAUSXB010000001">
    <property type="protein sequence ID" value="MDQ0673892.1"/>
    <property type="molecule type" value="Genomic_DNA"/>
</dbReference>
<dbReference type="GO" id="GO:0016805">
    <property type="term" value="F:dipeptidase activity"/>
    <property type="evidence" value="ECO:0007669"/>
    <property type="project" value="UniProtKB-KW"/>
</dbReference>
<proteinExistence type="predicted"/>
<comment type="caution">
    <text evidence="5">The sequence shown here is derived from an EMBL/GenBank/DDBJ whole genome shotgun (WGS) entry which is preliminary data.</text>
</comment>
<keyword evidence="6" id="KW-1185">Reference proteome</keyword>
<organism evidence="5 6">
    <name type="scientific">Pseudarthrobacter siccitolerans</name>
    <dbReference type="NCBI Taxonomy" id="861266"/>
    <lineage>
        <taxon>Bacteria</taxon>
        <taxon>Bacillati</taxon>
        <taxon>Actinomycetota</taxon>
        <taxon>Actinomycetes</taxon>
        <taxon>Micrococcales</taxon>
        <taxon>Micrococcaceae</taxon>
        <taxon>Pseudarthrobacter</taxon>
    </lineage>
</organism>
<evidence type="ECO:0000256" key="1">
    <source>
        <dbReference type="ARBA" id="ARBA00022670"/>
    </source>
</evidence>
<keyword evidence="3 5" id="KW-0378">Hydrolase</keyword>
<keyword evidence="2" id="KW-0479">Metal-binding</keyword>
<dbReference type="RefSeq" id="WP_306635094.1">
    <property type="nucleotide sequence ID" value="NZ_JAUSXB010000001.1"/>
</dbReference>